<evidence type="ECO:0000259" key="3">
    <source>
        <dbReference type="PROSITE" id="PS51898"/>
    </source>
</evidence>
<dbReference type="PANTHER" id="PTHR30349:SF81">
    <property type="entry name" value="TYROSINE RECOMBINASE XERC"/>
    <property type="match status" value="1"/>
</dbReference>
<reference evidence="4 5" key="1">
    <citation type="submission" date="2023-06" db="EMBL/GenBank/DDBJ databases">
        <authorList>
            <person name="Oyuntsetseg B."/>
            <person name="Kim S.B."/>
        </authorList>
    </citation>
    <scope>NUCLEOTIDE SEQUENCE [LARGE SCALE GENOMIC DNA]</scope>
    <source>
        <strain evidence="4 5">2-2</strain>
    </source>
</reference>
<evidence type="ECO:0000313" key="4">
    <source>
        <dbReference type="EMBL" id="WIV60635.1"/>
    </source>
</evidence>
<dbReference type="InterPro" id="IPR050090">
    <property type="entry name" value="Tyrosine_recombinase_XerCD"/>
</dbReference>
<proteinExistence type="predicted"/>
<sequence>MSLAVVRNVGAPRSLRSAQDLEDFEQEIVDQYALSMAAAGLTDGHISASRSTVVEFARTLSGPLWSASTDDADRYLTDLRRHGRARGTVKGKADGVARFYDFLLTRYQGDIHRLTGWVVAQPVDEYNRPANPTHGSVRVPPSDDEIDELFSQWRQAITHARKYLPAARDYFAASLWRRLGLRISETVMLDIRDWRPDLSELGKLHVRHGKGSAGRGPKPRLVPAINSADVLIDWWLAEVRPQYGPDWADPDAPMLPSERRDPDSSRSMRVGDDGLRSGLTAATERWLPAWVGKLTPHVLRHYCASSLYGNGMDLKAVQELLGHEWLSTTTRYVHVRSDCIERAWEQANQRLTARFATTEGR</sequence>
<dbReference type="Pfam" id="PF00589">
    <property type="entry name" value="Phage_integrase"/>
    <property type="match status" value="1"/>
</dbReference>
<evidence type="ECO:0000256" key="2">
    <source>
        <dbReference type="SAM" id="MobiDB-lite"/>
    </source>
</evidence>
<accession>A0ABY8XY57</accession>
<evidence type="ECO:0000313" key="5">
    <source>
        <dbReference type="Proteomes" id="UP001227101"/>
    </source>
</evidence>
<dbReference type="InterPro" id="IPR011010">
    <property type="entry name" value="DNA_brk_join_enz"/>
</dbReference>
<dbReference type="SUPFAM" id="SSF56349">
    <property type="entry name" value="DNA breaking-rejoining enzymes"/>
    <property type="match status" value="1"/>
</dbReference>
<keyword evidence="1" id="KW-0233">DNA recombination</keyword>
<gene>
    <name evidence="4" type="ORF">QP939_19515</name>
</gene>
<dbReference type="PROSITE" id="PS51898">
    <property type="entry name" value="TYR_RECOMBINASE"/>
    <property type="match status" value="1"/>
</dbReference>
<name>A0ABY8XY57_9PSEU</name>
<dbReference type="Gene3D" id="1.10.443.10">
    <property type="entry name" value="Intergrase catalytic core"/>
    <property type="match status" value="1"/>
</dbReference>
<protein>
    <submittedName>
        <fullName evidence="4">Tyrosine-type recombinase/integrase</fullName>
    </submittedName>
</protein>
<organism evidence="4 5">
    <name type="scientific">Amycolatopsis nalaikhensis</name>
    <dbReference type="NCBI Taxonomy" id="715472"/>
    <lineage>
        <taxon>Bacteria</taxon>
        <taxon>Bacillati</taxon>
        <taxon>Actinomycetota</taxon>
        <taxon>Actinomycetes</taxon>
        <taxon>Pseudonocardiales</taxon>
        <taxon>Pseudonocardiaceae</taxon>
        <taxon>Amycolatopsis</taxon>
    </lineage>
</organism>
<dbReference type="EMBL" id="CP127173">
    <property type="protein sequence ID" value="WIV60635.1"/>
    <property type="molecule type" value="Genomic_DNA"/>
</dbReference>
<dbReference type="InterPro" id="IPR002104">
    <property type="entry name" value="Integrase_catalytic"/>
</dbReference>
<keyword evidence="5" id="KW-1185">Reference proteome</keyword>
<feature type="region of interest" description="Disordered" evidence="2">
    <location>
        <begin position="247"/>
        <end position="274"/>
    </location>
</feature>
<dbReference type="PANTHER" id="PTHR30349">
    <property type="entry name" value="PHAGE INTEGRASE-RELATED"/>
    <property type="match status" value="1"/>
</dbReference>
<feature type="domain" description="Tyr recombinase" evidence="3">
    <location>
        <begin position="141"/>
        <end position="345"/>
    </location>
</feature>
<evidence type="ECO:0000256" key="1">
    <source>
        <dbReference type="ARBA" id="ARBA00023172"/>
    </source>
</evidence>
<dbReference type="InterPro" id="IPR013762">
    <property type="entry name" value="Integrase-like_cat_sf"/>
</dbReference>
<dbReference type="Proteomes" id="UP001227101">
    <property type="component" value="Chromosome"/>
</dbReference>
<feature type="compositionally biased region" description="Basic and acidic residues" evidence="2">
    <location>
        <begin position="257"/>
        <end position="274"/>
    </location>
</feature>
<dbReference type="RefSeq" id="WP_285458222.1">
    <property type="nucleotide sequence ID" value="NZ_CP127173.1"/>
</dbReference>